<comment type="caution">
    <text evidence="5">The sequence shown here is derived from an EMBL/GenBank/DDBJ whole genome shotgun (WGS) entry which is preliminary data.</text>
</comment>
<dbReference type="InterPro" id="IPR024072">
    <property type="entry name" value="DHFR-like_dom_sf"/>
</dbReference>
<sequence length="248" mass="26063">MHQLLPAPDHSGDVSDADLIALYDTPGSSETLVRLNMVSTLDGSGVGADGRSGSINTPADNAVFALLRAWSDVVLVGAGTARAEKYEPAVTDQRWSSLRRGRAAHPAILVVTGRGRVPDLLRPREGGDVLLATTTLADDAAVRRSEDELGAHNVVRAGRDSVDLADVVARLAERGLRRVLCEGGPSLAADLIGNDLVDELCLTWSPLVVGGDGTRILNGDNVSGRGALASLLHEDGSLIGRWDLRRNG</sequence>
<dbReference type="EMBL" id="LAIR01000002">
    <property type="protein sequence ID" value="KNX37187.1"/>
    <property type="molecule type" value="Genomic_DNA"/>
</dbReference>
<dbReference type="GO" id="GO:0009231">
    <property type="term" value="P:riboflavin biosynthetic process"/>
    <property type="evidence" value="ECO:0007669"/>
    <property type="project" value="InterPro"/>
</dbReference>
<feature type="domain" description="Bacterial bifunctional deaminase-reductase C-terminal" evidence="4">
    <location>
        <begin position="33"/>
        <end position="221"/>
    </location>
</feature>
<proteinExistence type="predicted"/>
<dbReference type="PANTHER" id="PTHR38011">
    <property type="entry name" value="DIHYDROFOLATE REDUCTASE FAMILY PROTEIN (AFU_ORTHOLOGUE AFUA_8G06820)"/>
    <property type="match status" value="1"/>
</dbReference>
<evidence type="ECO:0000259" key="4">
    <source>
        <dbReference type="Pfam" id="PF01872"/>
    </source>
</evidence>
<keyword evidence="3" id="KW-0560">Oxidoreductase</keyword>
<evidence type="ECO:0000256" key="3">
    <source>
        <dbReference type="ARBA" id="ARBA00023002"/>
    </source>
</evidence>
<name>A0A0L6CHA0_9MICO</name>
<dbReference type="OrthoDB" id="5243299at2"/>
<dbReference type="InterPro" id="IPR002734">
    <property type="entry name" value="RibDG_C"/>
</dbReference>
<dbReference type="STRING" id="1631356.VV01_08590"/>
<protein>
    <recommendedName>
        <fullName evidence="4">Bacterial bifunctional deaminase-reductase C-terminal domain-containing protein</fullName>
    </recommendedName>
</protein>
<organism evidence="5 6">
    <name type="scientific">Luteipulveratus halotolerans</name>
    <dbReference type="NCBI Taxonomy" id="1631356"/>
    <lineage>
        <taxon>Bacteria</taxon>
        <taxon>Bacillati</taxon>
        <taxon>Actinomycetota</taxon>
        <taxon>Actinomycetes</taxon>
        <taxon>Micrococcales</taxon>
        <taxon>Dermacoccaceae</taxon>
        <taxon>Luteipulveratus</taxon>
    </lineage>
</organism>
<evidence type="ECO:0000313" key="5">
    <source>
        <dbReference type="EMBL" id="KNX37187.1"/>
    </source>
</evidence>
<dbReference type="PANTHER" id="PTHR38011:SF7">
    <property type="entry name" value="2,5-DIAMINO-6-RIBOSYLAMINO-4(3H)-PYRIMIDINONE 5'-PHOSPHATE REDUCTASE"/>
    <property type="match status" value="1"/>
</dbReference>
<keyword evidence="2" id="KW-0521">NADP</keyword>
<dbReference type="GO" id="GO:0008703">
    <property type="term" value="F:5-amino-6-(5-phosphoribosylamino)uracil reductase activity"/>
    <property type="evidence" value="ECO:0007669"/>
    <property type="project" value="InterPro"/>
</dbReference>
<accession>A0A0L6CHA0</accession>
<evidence type="ECO:0000256" key="1">
    <source>
        <dbReference type="ARBA" id="ARBA00005104"/>
    </source>
</evidence>
<evidence type="ECO:0000256" key="2">
    <source>
        <dbReference type="ARBA" id="ARBA00022857"/>
    </source>
</evidence>
<dbReference type="SUPFAM" id="SSF53597">
    <property type="entry name" value="Dihydrofolate reductase-like"/>
    <property type="match status" value="1"/>
</dbReference>
<dbReference type="Proteomes" id="UP000037397">
    <property type="component" value="Unassembled WGS sequence"/>
</dbReference>
<dbReference type="AlphaFoldDB" id="A0A0L6CHA0"/>
<keyword evidence="6" id="KW-1185">Reference proteome</keyword>
<gene>
    <name evidence="5" type="ORF">VV01_08590</name>
</gene>
<dbReference type="Gene3D" id="3.40.430.10">
    <property type="entry name" value="Dihydrofolate Reductase, subunit A"/>
    <property type="match status" value="1"/>
</dbReference>
<comment type="pathway">
    <text evidence="1">Cofactor biosynthesis; riboflavin biosynthesis.</text>
</comment>
<reference evidence="6" key="1">
    <citation type="submission" date="2015-03" db="EMBL/GenBank/DDBJ databases">
        <title>Luteipulveratus halotolerans sp. nov., a novel actinobacterium (Dermacoccaceae) from Sarawak, Malaysia.</title>
        <authorList>
            <person name="Juboi H."/>
            <person name="Basik A."/>
            <person name="Shamsul S.S."/>
            <person name="Arnold P."/>
            <person name="Schmitt E.K."/>
            <person name="Sanglier J.-J."/>
            <person name="Yeo T."/>
        </authorList>
    </citation>
    <scope>NUCLEOTIDE SEQUENCE [LARGE SCALE GENOMIC DNA]</scope>
    <source>
        <strain evidence="6">C296001</strain>
    </source>
</reference>
<dbReference type="InterPro" id="IPR050765">
    <property type="entry name" value="Riboflavin_Biosynth_HTPR"/>
</dbReference>
<evidence type="ECO:0000313" key="6">
    <source>
        <dbReference type="Proteomes" id="UP000037397"/>
    </source>
</evidence>
<dbReference type="PATRIC" id="fig|1631356.3.peg.1664"/>
<dbReference type="Pfam" id="PF01872">
    <property type="entry name" value="RibD_C"/>
    <property type="match status" value="1"/>
</dbReference>